<organism evidence="1">
    <name type="scientific">marine sediment metagenome</name>
    <dbReference type="NCBI Taxonomy" id="412755"/>
    <lineage>
        <taxon>unclassified sequences</taxon>
        <taxon>metagenomes</taxon>
        <taxon>ecological metagenomes</taxon>
    </lineage>
</organism>
<accession>A0A0F9DLD2</accession>
<proteinExistence type="predicted"/>
<protein>
    <submittedName>
        <fullName evidence="1">Uncharacterized protein</fullName>
    </submittedName>
</protein>
<sequence>MNNQYKARKKIVAEQMEVNGWTAVDSVSFGCTSAVASKKYRTAVGFKQAIAYLNPADSSELRLAADYQSEGRNILSASALLIPGGIEDSSVHAGVNQFCNAVDAAVAESYAARLHNGGRSCP</sequence>
<gene>
    <name evidence="1" type="ORF">LCGC14_2184670</name>
</gene>
<dbReference type="AlphaFoldDB" id="A0A0F9DLD2"/>
<evidence type="ECO:0000313" key="1">
    <source>
        <dbReference type="EMBL" id="KKL62489.1"/>
    </source>
</evidence>
<reference evidence="1" key="1">
    <citation type="journal article" date="2015" name="Nature">
        <title>Complex archaea that bridge the gap between prokaryotes and eukaryotes.</title>
        <authorList>
            <person name="Spang A."/>
            <person name="Saw J.H."/>
            <person name="Jorgensen S.L."/>
            <person name="Zaremba-Niedzwiedzka K."/>
            <person name="Martijn J."/>
            <person name="Lind A.E."/>
            <person name="van Eijk R."/>
            <person name="Schleper C."/>
            <person name="Guy L."/>
            <person name="Ettema T.J."/>
        </authorList>
    </citation>
    <scope>NUCLEOTIDE SEQUENCE</scope>
</reference>
<comment type="caution">
    <text evidence="1">The sequence shown here is derived from an EMBL/GenBank/DDBJ whole genome shotgun (WGS) entry which is preliminary data.</text>
</comment>
<dbReference type="EMBL" id="LAZR01028473">
    <property type="protein sequence ID" value="KKL62489.1"/>
    <property type="molecule type" value="Genomic_DNA"/>
</dbReference>
<name>A0A0F9DLD2_9ZZZZ</name>